<evidence type="ECO:0000313" key="2">
    <source>
        <dbReference type="Proteomes" id="UP001601059"/>
    </source>
</evidence>
<dbReference type="RefSeq" id="WP_389360503.1">
    <property type="nucleotide sequence ID" value="NZ_JBIACK010000003.1"/>
</dbReference>
<accession>A0ABW6KCC5</accession>
<reference evidence="1 2" key="1">
    <citation type="submission" date="2024-08" db="EMBL/GenBank/DDBJ databases">
        <title>Two novel Cytobacillus novel species.</title>
        <authorList>
            <person name="Liu G."/>
        </authorList>
    </citation>
    <scope>NUCLEOTIDE SEQUENCE [LARGE SCALE GENOMIC DNA]</scope>
    <source>
        <strain evidence="1 2">FJAT-54145</strain>
    </source>
</reference>
<proteinExistence type="predicted"/>
<dbReference type="Proteomes" id="UP001601059">
    <property type="component" value="Unassembled WGS sequence"/>
</dbReference>
<comment type="caution">
    <text evidence="1">The sequence shown here is derived from an EMBL/GenBank/DDBJ whole genome shotgun (WGS) entry which is preliminary data.</text>
</comment>
<name>A0ABW6KCC5_9BACI</name>
<evidence type="ECO:0000313" key="1">
    <source>
        <dbReference type="EMBL" id="MFE8700895.1"/>
    </source>
</evidence>
<protein>
    <submittedName>
        <fullName evidence="1">Uncharacterized protein</fullName>
    </submittedName>
</protein>
<gene>
    <name evidence="1" type="ORF">ACFYKX_09730</name>
</gene>
<dbReference type="EMBL" id="JBIACK010000003">
    <property type="protein sequence ID" value="MFE8700895.1"/>
    <property type="molecule type" value="Genomic_DNA"/>
</dbReference>
<sequence length="80" mass="9002">MDDVKKEVQELFDSLSRDELIELLTESGFEVNENGTGRVIYSDEHTKTSKIYAKVTGTFNTQEQRNTHDSTGVNSFPVAC</sequence>
<keyword evidence="2" id="KW-1185">Reference proteome</keyword>
<organism evidence="1 2">
    <name type="scientific">Cytobacillus spartinae</name>
    <dbReference type="NCBI Taxonomy" id="3299023"/>
    <lineage>
        <taxon>Bacteria</taxon>
        <taxon>Bacillati</taxon>
        <taxon>Bacillota</taxon>
        <taxon>Bacilli</taxon>
        <taxon>Bacillales</taxon>
        <taxon>Bacillaceae</taxon>
        <taxon>Cytobacillus</taxon>
    </lineage>
</organism>